<accession>V3ZDW1</accession>
<feature type="compositionally biased region" description="Basic and acidic residues" evidence="1">
    <location>
        <begin position="96"/>
        <end position="107"/>
    </location>
</feature>
<feature type="compositionally biased region" description="Basic and acidic residues" evidence="1">
    <location>
        <begin position="8"/>
        <end position="21"/>
    </location>
</feature>
<dbReference type="OMA" id="PPENEFF"/>
<protein>
    <submittedName>
        <fullName evidence="2">Uncharacterized protein</fullName>
    </submittedName>
</protein>
<dbReference type="OrthoDB" id="6101177at2759"/>
<sequence length="344" mass="39785">MAFHRGPHVRELFVTKDDNKKDKKTKVKNTKNVKEPPKFYQYTPKILTEDPMVNVLIPREDPVTSFTTSQPYIIGDKDVPIILHPISQEEDIPADYQEKDRPQRTRETSNPVFNKQEAARVEKSEMINGVVIPPPDYHDETIYAEIHERVDLSKPLHRHYGGEDFSKFLDEDDDSNHGGLTWRSEKPQPRSSIPAFEKKSKTEIKRPSRYQKRESKVKSLFGTSKSKTNTAKRHSQIRDFSFADSKTIVKDSEHVNLSRKISSSSDGGDVDNFINPLGKEQSYESFLEARHGYSDFSGDSAPIHGGGEYYDGPPSPLQKENNFWKRLTWRFRHKNNNSYYMAYE</sequence>
<proteinExistence type="predicted"/>
<dbReference type="AlphaFoldDB" id="V3ZDW1"/>
<reference evidence="2 3" key="1">
    <citation type="journal article" date="2013" name="Nature">
        <title>Insights into bilaterian evolution from three spiralian genomes.</title>
        <authorList>
            <person name="Simakov O."/>
            <person name="Marletaz F."/>
            <person name="Cho S.J."/>
            <person name="Edsinger-Gonzales E."/>
            <person name="Havlak P."/>
            <person name="Hellsten U."/>
            <person name="Kuo D.H."/>
            <person name="Larsson T."/>
            <person name="Lv J."/>
            <person name="Arendt D."/>
            <person name="Savage R."/>
            <person name="Osoegawa K."/>
            <person name="de Jong P."/>
            <person name="Grimwood J."/>
            <person name="Chapman J.A."/>
            <person name="Shapiro H."/>
            <person name="Aerts A."/>
            <person name="Otillar R.P."/>
            <person name="Terry A.Y."/>
            <person name="Boore J.L."/>
            <person name="Grigoriev I.V."/>
            <person name="Lindberg D.R."/>
            <person name="Seaver E.C."/>
            <person name="Weisblat D.A."/>
            <person name="Putnam N.H."/>
            <person name="Rokhsar D.S."/>
        </authorList>
    </citation>
    <scope>NUCLEOTIDE SEQUENCE [LARGE SCALE GENOMIC DNA]</scope>
</reference>
<feature type="region of interest" description="Disordered" evidence="1">
    <location>
        <begin position="1"/>
        <end position="35"/>
    </location>
</feature>
<dbReference type="CTD" id="20250334"/>
<dbReference type="Proteomes" id="UP000030746">
    <property type="component" value="Unassembled WGS sequence"/>
</dbReference>
<feature type="compositionally biased region" description="Basic residues" evidence="1">
    <location>
        <begin position="22"/>
        <end position="31"/>
    </location>
</feature>
<dbReference type="RefSeq" id="XP_009067038.1">
    <property type="nucleotide sequence ID" value="XM_009068790.1"/>
</dbReference>
<gene>
    <name evidence="2" type="ORF">LOTGIDRAFT_237071</name>
</gene>
<feature type="compositionally biased region" description="Basic and acidic residues" evidence="1">
    <location>
        <begin position="196"/>
        <end position="217"/>
    </location>
</feature>
<name>V3ZDW1_LOTGI</name>
<feature type="region of interest" description="Disordered" evidence="1">
    <location>
        <begin position="89"/>
        <end position="115"/>
    </location>
</feature>
<dbReference type="EMBL" id="KB203969">
    <property type="protein sequence ID" value="ESO82237.1"/>
    <property type="molecule type" value="Genomic_DNA"/>
</dbReference>
<dbReference type="KEGG" id="lgi:LOTGIDRAFT_237071"/>
<evidence type="ECO:0000256" key="1">
    <source>
        <dbReference type="SAM" id="MobiDB-lite"/>
    </source>
</evidence>
<keyword evidence="3" id="KW-1185">Reference proteome</keyword>
<evidence type="ECO:0000313" key="2">
    <source>
        <dbReference type="EMBL" id="ESO82237.1"/>
    </source>
</evidence>
<feature type="region of interest" description="Disordered" evidence="1">
    <location>
        <begin position="166"/>
        <end position="234"/>
    </location>
</feature>
<evidence type="ECO:0000313" key="3">
    <source>
        <dbReference type="Proteomes" id="UP000030746"/>
    </source>
</evidence>
<organism evidence="2 3">
    <name type="scientific">Lottia gigantea</name>
    <name type="common">Giant owl limpet</name>
    <dbReference type="NCBI Taxonomy" id="225164"/>
    <lineage>
        <taxon>Eukaryota</taxon>
        <taxon>Metazoa</taxon>
        <taxon>Spiralia</taxon>
        <taxon>Lophotrochozoa</taxon>
        <taxon>Mollusca</taxon>
        <taxon>Gastropoda</taxon>
        <taxon>Patellogastropoda</taxon>
        <taxon>Lottioidea</taxon>
        <taxon>Lottiidae</taxon>
        <taxon>Lottia</taxon>
    </lineage>
</organism>
<dbReference type="HOGENOM" id="CLU_807227_0_0_1"/>
<dbReference type="GeneID" id="20250334"/>